<evidence type="ECO:0000256" key="1">
    <source>
        <dbReference type="ARBA" id="ARBA00008601"/>
    </source>
</evidence>
<dbReference type="InterPro" id="IPR000387">
    <property type="entry name" value="Tyr_Pase_dom"/>
</dbReference>
<accession>A0A0V0R321</accession>
<dbReference type="EC" id="3.1.3.48" evidence="2"/>
<feature type="domain" description="Tyrosine-protein phosphatase" evidence="5">
    <location>
        <begin position="27"/>
        <end position="172"/>
    </location>
</feature>
<dbReference type="EMBL" id="LDAU01000057">
    <property type="protein sequence ID" value="KRX08910.1"/>
    <property type="molecule type" value="Genomic_DNA"/>
</dbReference>
<reference evidence="7 8" key="1">
    <citation type="journal article" date="2015" name="Sci. Rep.">
        <title>Genome of the facultative scuticociliatosis pathogen Pseudocohnilembus persalinus provides insight into its virulence through horizontal gene transfer.</title>
        <authorList>
            <person name="Xiong J."/>
            <person name="Wang G."/>
            <person name="Cheng J."/>
            <person name="Tian M."/>
            <person name="Pan X."/>
            <person name="Warren A."/>
            <person name="Jiang C."/>
            <person name="Yuan D."/>
            <person name="Miao W."/>
        </authorList>
    </citation>
    <scope>NUCLEOTIDE SEQUENCE [LARGE SCALE GENOMIC DNA]</scope>
    <source>
        <strain evidence="7">36N120E</strain>
    </source>
</reference>
<dbReference type="InterPro" id="IPR000340">
    <property type="entry name" value="Dual-sp_phosphatase_cat-dom"/>
</dbReference>
<dbReference type="InterPro" id="IPR029021">
    <property type="entry name" value="Prot-tyrosine_phosphatase-like"/>
</dbReference>
<dbReference type="GO" id="GO:0004725">
    <property type="term" value="F:protein tyrosine phosphatase activity"/>
    <property type="evidence" value="ECO:0007669"/>
    <property type="project" value="UniProtKB-EC"/>
</dbReference>
<keyword evidence="8" id="KW-1185">Reference proteome</keyword>
<keyword evidence="3" id="KW-0378">Hydrolase</keyword>
<gene>
    <name evidence="7" type="ORF">PPERSA_09014</name>
</gene>
<dbReference type="Pfam" id="PF00782">
    <property type="entry name" value="DSPc"/>
    <property type="match status" value="1"/>
</dbReference>
<dbReference type="PANTHER" id="PTHR10159">
    <property type="entry name" value="DUAL SPECIFICITY PROTEIN PHOSPHATASE"/>
    <property type="match status" value="1"/>
</dbReference>
<dbReference type="Proteomes" id="UP000054937">
    <property type="component" value="Unassembled WGS sequence"/>
</dbReference>
<dbReference type="GO" id="GO:0005737">
    <property type="term" value="C:cytoplasm"/>
    <property type="evidence" value="ECO:0007669"/>
    <property type="project" value="TreeGrafter"/>
</dbReference>
<evidence type="ECO:0000259" key="6">
    <source>
        <dbReference type="PROSITE" id="PS50056"/>
    </source>
</evidence>
<name>A0A0V0R321_PSEPJ</name>
<evidence type="ECO:0000259" key="5">
    <source>
        <dbReference type="PROSITE" id="PS50054"/>
    </source>
</evidence>
<keyword evidence="4" id="KW-0904">Protein phosphatase</keyword>
<sequence length="179" mass="20728">MDFILDEFAHEIKYNNQQPANHIYCFNKNNTNGNLYLGNRKAAETYDFLLQNNVKYVLSLTNSSLAPNYESFKDIINDHIIITIEDTEDQNITEHLKQCHNFIDNALKNANVLVHCQAGVSRSASIVITYLMNRLEIDLTQAYGIVRKKRPIIGPNNGFMNQMKQIETNKKRFPQEIDF</sequence>
<protein>
    <recommendedName>
        <fullName evidence="2">protein-tyrosine-phosphatase</fullName>
        <ecNumber evidence="2">3.1.3.48</ecNumber>
    </recommendedName>
</protein>
<evidence type="ECO:0000256" key="4">
    <source>
        <dbReference type="ARBA" id="ARBA00022912"/>
    </source>
</evidence>
<dbReference type="PROSITE" id="PS50056">
    <property type="entry name" value="TYR_PHOSPHATASE_2"/>
    <property type="match status" value="1"/>
</dbReference>
<dbReference type="InterPro" id="IPR020422">
    <property type="entry name" value="TYR_PHOSPHATASE_DUAL_dom"/>
</dbReference>
<dbReference type="SMART" id="SM00195">
    <property type="entry name" value="DSPc"/>
    <property type="match status" value="1"/>
</dbReference>
<evidence type="ECO:0000256" key="3">
    <source>
        <dbReference type="ARBA" id="ARBA00022801"/>
    </source>
</evidence>
<dbReference type="PROSITE" id="PS00383">
    <property type="entry name" value="TYR_PHOSPHATASE_1"/>
    <property type="match status" value="1"/>
</dbReference>
<comment type="similarity">
    <text evidence="1">Belongs to the protein-tyrosine phosphatase family. Non-receptor class dual specificity subfamily.</text>
</comment>
<dbReference type="PANTHER" id="PTHR10159:SF519">
    <property type="entry name" value="DUAL SPECIFICITY PROTEIN PHOSPHATASE MPK3"/>
    <property type="match status" value="1"/>
</dbReference>
<dbReference type="SUPFAM" id="SSF52799">
    <property type="entry name" value="(Phosphotyrosine protein) phosphatases II"/>
    <property type="match status" value="1"/>
</dbReference>
<dbReference type="CDD" id="cd14498">
    <property type="entry name" value="DSP"/>
    <property type="match status" value="1"/>
</dbReference>
<dbReference type="OMA" id="YQMREST"/>
<evidence type="ECO:0000256" key="2">
    <source>
        <dbReference type="ARBA" id="ARBA00013064"/>
    </source>
</evidence>
<evidence type="ECO:0000313" key="7">
    <source>
        <dbReference type="EMBL" id="KRX08910.1"/>
    </source>
</evidence>
<dbReference type="OrthoDB" id="10252009at2759"/>
<proteinExistence type="inferred from homology"/>
<dbReference type="Gene3D" id="3.90.190.10">
    <property type="entry name" value="Protein tyrosine phosphatase superfamily"/>
    <property type="match status" value="1"/>
</dbReference>
<feature type="domain" description="Tyrosine specific protein phosphatases" evidence="6">
    <location>
        <begin position="93"/>
        <end position="151"/>
    </location>
</feature>
<organism evidence="7 8">
    <name type="scientific">Pseudocohnilembus persalinus</name>
    <name type="common">Ciliate</name>
    <dbReference type="NCBI Taxonomy" id="266149"/>
    <lineage>
        <taxon>Eukaryota</taxon>
        <taxon>Sar</taxon>
        <taxon>Alveolata</taxon>
        <taxon>Ciliophora</taxon>
        <taxon>Intramacronucleata</taxon>
        <taxon>Oligohymenophorea</taxon>
        <taxon>Scuticociliatia</taxon>
        <taxon>Philasterida</taxon>
        <taxon>Pseudocohnilembidae</taxon>
        <taxon>Pseudocohnilembus</taxon>
    </lineage>
</organism>
<dbReference type="PROSITE" id="PS50054">
    <property type="entry name" value="TYR_PHOSPHATASE_DUAL"/>
    <property type="match status" value="1"/>
</dbReference>
<comment type="caution">
    <text evidence="7">The sequence shown here is derived from an EMBL/GenBank/DDBJ whole genome shotgun (WGS) entry which is preliminary data.</text>
</comment>
<dbReference type="InterPro" id="IPR016130">
    <property type="entry name" value="Tyr_Pase_AS"/>
</dbReference>
<dbReference type="AlphaFoldDB" id="A0A0V0R321"/>
<dbReference type="InParanoid" id="A0A0V0R321"/>
<evidence type="ECO:0000313" key="8">
    <source>
        <dbReference type="Proteomes" id="UP000054937"/>
    </source>
</evidence>
<dbReference type="GO" id="GO:0043409">
    <property type="term" value="P:negative regulation of MAPK cascade"/>
    <property type="evidence" value="ECO:0007669"/>
    <property type="project" value="TreeGrafter"/>
</dbReference>